<dbReference type="EC" id="3.2.2.31" evidence="4"/>
<evidence type="ECO:0000256" key="12">
    <source>
        <dbReference type="ARBA" id="ARBA00023295"/>
    </source>
</evidence>
<gene>
    <name evidence="14" type="ORF">C7B46_07360</name>
</gene>
<keyword evidence="8" id="KW-0378">Hydrolase</keyword>
<evidence type="ECO:0000256" key="5">
    <source>
        <dbReference type="ARBA" id="ARBA00022023"/>
    </source>
</evidence>
<dbReference type="InterPro" id="IPR000445">
    <property type="entry name" value="HhH_motif"/>
</dbReference>
<keyword evidence="6" id="KW-0479">Metal-binding</keyword>
<keyword evidence="7" id="KW-0227">DNA damage</keyword>
<organism evidence="14 15">
    <name type="scientific">Sulfobacillus benefaciens</name>
    <dbReference type="NCBI Taxonomy" id="453960"/>
    <lineage>
        <taxon>Bacteria</taxon>
        <taxon>Bacillati</taxon>
        <taxon>Bacillota</taxon>
        <taxon>Clostridia</taxon>
        <taxon>Eubacteriales</taxon>
        <taxon>Clostridiales Family XVII. Incertae Sedis</taxon>
        <taxon>Sulfobacillus</taxon>
    </lineage>
</organism>
<keyword evidence="11" id="KW-0234">DNA repair</keyword>
<evidence type="ECO:0000256" key="8">
    <source>
        <dbReference type="ARBA" id="ARBA00022801"/>
    </source>
</evidence>
<dbReference type="GO" id="GO:0006284">
    <property type="term" value="P:base-excision repair"/>
    <property type="evidence" value="ECO:0007669"/>
    <property type="project" value="InterPro"/>
</dbReference>
<dbReference type="AlphaFoldDB" id="A0A2T2XHV5"/>
<dbReference type="Gene3D" id="1.10.1670.10">
    <property type="entry name" value="Helix-hairpin-Helix base-excision DNA repair enzymes (C-terminal)"/>
    <property type="match status" value="1"/>
</dbReference>
<dbReference type="EMBL" id="PXYW01000013">
    <property type="protein sequence ID" value="PSR34069.1"/>
    <property type="molecule type" value="Genomic_DNA"/>
</dbReference>
<dbReference type="GO" id="GO:0051536">
    <property type="term" value="F:iron-sulfur cluster binding"/>
    <property type="evidence" value="ECO:0007669"/>
    <property type="project" value="UniProtKB-KW"/>
</dbReference>
<comment type="similarity">
    <text evidence="3">Belongs to the Nth/MutY family.</text>
</comment>
<protein>
    <recommendedName>
        <fullName evidence="5">Adenine DNA glycosylase</fullName>
        <ecNumber evidence="4">3.2.2.31</ecNumber>
    </recommendedName>
</protein>
<evidence type="ECO:0000256" key="1">
    <source>
        <dbReference type="ARBA" id="ARBA00000843"/>
    </source>
</evidence>
<dbReference type="PANTHER" id="PTHR42944:SF1">
    <property type="entry name" value="ADENINE DNA GLYCOSYLASE"/>
    <property type="match status" value="1"/>
</dbReference>
<keyword evidence="10" id="KW-0411">Iron-sulfur</keyword>
<evidence type="ECO:0000259" key="13">
    <source>
        <dbReference type="SMART" id="SM00478"/>
    </source>
</evidence>
<dbReference type="InterPro" id="IPR004036">
    <property type="entry name" value="Endonuclease-III-like_CS2"/>
</dbReference>
<dbReference type="SMART" id="SM00478">
    <property type="entry name" value="ENDO3c"/>
    <property type="match status" value="1"/>
</dbReference>
<evidence type="ECO:0000256" key="6">
    <source>
        <dbReference type="ARBA" id="ARBA00022723"/>
    </source>
</evidence>
<evidence type="ECO:0000256" key="9">
    <source>
        <dbReference type="ARBA" id="ARBA00023004"/>
    </source>
</evidence>
<dbReference type="GO" id="GO:0006298">
    <property type="term" value="P:mismatch repair"/>
    <property type="evidence" value="ECO:0007669"/>
    <property type="project" value="TreeGrafter"/>
</dbReference>
<accession>A0A2T2XHV5</accession>
<dbReference type="InterPro" id="IPR023170">
    <property type="entry name" value="HhH_base_excis_C"/>
</dbReference>
<comment type="catalytic activity">
    <reaction evidence="1">
        <text>Hydrolyzes free adenine bases from 7,8-dihydro-8-oxoguanine:adenine mismatched double-stranded DNA, leaving an apurinic site.</text>
        <dbReference type="EC" id="3.2.2.31"/>
    </reaction>
</comment>
<keyword evidence="12" id="KW-0326">Glycosidase</keyword>
<dbReference type="CDD" id="cd00056">
    <property type="entry name" value="ENDO3c"/>
    <property type="match status" value="1"/>
</dbReference>
<evidence type="ECO:0000256" key="2">
    <source>
        <dbReference type="ARBA" id="ARBA00001966"/>
    </source>
</evidence>
<dbReference type="PANTHER" id="PTHR42944">
    <property type="entry name" value="ADENINE DNA GLYCOSYLASE"/>
    <property type="match status" value="1"/>
</dbReference>
<evidence type="ECO:0000313" key="14">
    <source>
        <dbReference type="EMBL" id="PSR34069.1"/>
    </source>
</evidence>
<name>A0A2T2XHV5_9FIRM</name>
<comment type="cofactor">
    <cofactor evidence="2">
        <name>[4Fe-4S] cluster</name>
        <dbReference type="ChEBI" id="CHEBI:49883"/>
    </cofactor>
</comment>
<evidence type="ECO:0000256" key="10">
    <source>
        <dbReference type="ARBA" id="ARBA00023014"/>
    </source>
</evidence>
<dbReference type="GO" id="GO:0000701">
    <property type="term" value="F:purine-specific mismatch base pair DNA N-glycosylase activity"/>
    <property type="evidence" value="ECO:0007669"/>
    <property type="project" value="UniProtKB-EC"/>
</dbReference>
<evidence type="ECO:0000256" key="3">
    <source>
        <dbReference type="ARBA" id="ARBA00008343"/>
    </source>
</evidence>
<evidence type="ECO:0000256" key="11">
    <source>
        <dbReference type="ARBA" id="ARBA00023204"/>
    </source>
</evidence>
<dbReference type="GO" id="GO:0032357">
    <property type="term" value="F:oxidized purine DNA binding"/>
    <property type="evidence" value="ECO:0007669"/>
    <property type="project" value="TreeGrafter"/>
</dbReference>
<sequence length="254" mass="28588">MKRLKYEATIDKMPLTVFQEEILAWYRIQGRSLPWRNSRDPYHILVSEILLHQTTVRSVIPVYQAFLSRFPTVADCAQGPLEDIKAITDPLGYKIRGEWLYRIATYVMEECGGHFPETLEGLMALPGVGRYTAGAVLSFAYGQDAPILDTNVNRLLGRYFGVDYKDKRADTQHRLWSLAEAVIPQGLGYEFNQALMDMGAMICTARKPTCIVCPISTGCEMVSHVDESSQQPLKAAEARVSYLIREKSARGESS</sequence>
<dbReference type="PROSITE" id="PS01155">
    <property type="entry name" value="ENDONUCLEASE_III_2"/>
    <property type="match status" value="1"/>
</dbReference>
<evidence type="ECO:0000313" key="15">
    <source>
        <dbReference type="Proteomes" id="UP000242972"/>
    </source>
</evidence>
<dbReference type="Pfam" id="PF00633">
    <property type="entry name" value="HHH"/>
    <property type="match status" value="1"/>
</dbReference>
<dbReference type="GO" id="GO:0035485">
    <property type="term" value="F:adenine/guanine mispair binding"/>
    <property type="evidence" value="ECO:0007669"/>
    <property type="project" value="TreeGrafter"/>
</dbReference>
<proteinExistence type="inferred from homology"/>
<comment type="caution">
    <text evidence="14">The sequence shown here is derived from an EMBL/GenBank/DDBJ whole genome shotgun (WGS) entry which is preliminary data.</text>
</comment>
<dbReference type="Proteomes" id="UP000242972">
    <property type="component" value="Unassembled WGS sequence"/>
</dbReference>
<dbReference type="GO" id="GO:0046872">
    <property type="term" value="F:metal ion binding"/>
    <property type="evidence" value="ECO:0007669"/>
    <property type="project" value="UniProtKB-KW"/>
</dbReference>
<feature type="domain" description="HhH-GPD" evidence="13">
    <location>
        <begin position="50"/>
        <end position="201"/>
    </location>
</feature>
<dbReference type="GO" id="GO:0034039">
    <property type="term" value="F:8-oxo-7,8-dihydroguanine DNA N-glycosylase activity"/>
    <property type="evidence" value="ECO:0007669"/>
    <property type="project" value="TreeGrafter"/>
</dbReference>
<dbReference type="InterPro" id="IPR011257">
    <property type="entry name" value="DNA_glycosylase"/>
</dbReference>
<dbReference type="InterPro" id="IPR044298">
    <property type="entry name" value="MIG/MutY"/>
</dbReference>
<dbReference type="InterPro" id="IPR003265">
    <property type="entry name" value="HhH-GPD_domain"/>
</dbReference>
<evidence type="ECO:0000256" key="7">
    <source>
        <dbReference type="ARBA" id="ARBA00022763"/>
    </source>
</evidence>
<dbReference type="Pfam" id="PF00730">
    <property type="entry name" value="HhH-GPD"/>
    <property type="match status" value="1"/>
</dbReference>
<evidence type="ECO:0000256" key="4">
    <source>
        <dbReference type="ARBA" id="ARBA00012045"/>
    </source>
</evidence>
<dbReference type="Gene3D" id="1.10.340.30">
    <property type="entry name" value="Hypothetical protein, domain 2"/>
    <property type="match status" value="1"/>
</dbReference>
<keyword evidence="9" id="KW-0408">Iron</keyword>
<dbReference type="SUPFAM" id="SSF48150">
    <property type="entry name" value="DNA-glycosylase"/>
    <property type="match status" value="1"/>
</dbReference>
<reference evidence="14 15" key="1">
    <citation type="journal article" date="2014" name="BMC Genomics">
        <title>Comparison of environmental and isolate Sulfobacillus genomes reveals diverse carbon, sulfur, nitrogen, and hydrogen metabolisms.</title>
        <authorList>
            <person name="Justice N.B."/>
            <person name="Norman A."/>
            <person name="Brown C.T."/>
            <person name="Singh A."/>
            <person name="Thomas B.C."/>
            <person name="Banfield J.F."/>
        </authorList>
    </citation>
    <scope>NUCLEOTIDE SEQUENCE [LARGE SCALE GENOMIC DNA]</scope>
    <source>
        <strain evidence="14">AMDSBA4</strain>
    </source>
</reference>